<evidence type="ECO:0000259" key="4">
    <source>
        <dbReference type="PROSITE" id="PS01124"/>
    </source>
</evidence>
<dbReference type="InterPro" id="IPR009057">
    <property type="entry name" value="Homeodomain-like_sf"/>
</dbReference>
<dbReference type="SUPFAM" id="SSF46689">
    <property type="entry name" value="Homeodomain-like"/>
    <property type="match status" value="2"/>
</dbReference>
<dbReference type="InterPro" id="IPR009594">
    <property type="entry name" value="Tscrpt_reg_HTH_AraC_N"/>
</dbReference>
<gene>
    <name evidence="5" type="ORF">HHI_17041</name>
</gene>
<comment type="caution">
    <text evidence="5">The sequence shown here is derived from an EMBL/GenBank/DDBJ whole genome shotgun (WGS) entry which is preliminary data.</text>
</comment>
<dbReference type="EMBL" id="ARYI01000023">
    <property type="protein sequence ID" value="KCZ86606.1"/>
    <property type="molecule type" value="Genomic_DNA"/>
</dbReference>
<dbReference type="GO" id="GO:0003700">
    <property type="term" value="F:DNA-binding transcription factor activity"/>
    <property type="evidence" value="ECO:0007669"/>
    <property type="project" value="InterPro"/>
</dbReference>
<dbReference type="InterPro" id="IPR018060">
    <property type="entry name" value="HTH_AraC"/>
</dbReference>
<keyword evidence="3" id="KW-0804">Transcription</keyword>
<dbReference type="SMART" id="SM00342">
    <property type="entry name" value="HTH_ARAC"/>
    <property type="match status" value="1"/>
</dbReference>
<evidence type="ECO:0000256" key="3">
    <source>
        <dbReference type="ARBA" id="ARBA00023163"/>
    </source>
</evidence>
<dbReference type="Gene3D" id="1.10.10.60">
    <property type="entry name" value="Homeodomain-like"/>
    <property type="match status" value="2"/>
</dbReference>
<dbReference type="GO" id="GO:0043565">
    <property type="term" value="F:sequence-specific DNA binding"/>
    <property type="evidence" value="ECO:0007669"/>
    <property type="project" value="InterPro"/>
</dbReference>
<name>A0A059F7P8_9PROT</name>
<protein>
    <submittedName>
        <fullName evidence="5">AraC family transcriptional regulator</fullName>
    </submittedName>
</protein>
<feature type="domain" description="HTH araC/xylS-type" evidence="4">
    <location>
        <begin position="193"/>
        <end position="291"/>
    </location>
</feature>
<evidence type="ECO:0000256" key="1">
    <source>
        <dbReference type="ARBA" id="ARBA00023015"/>
    </source>
</evidence>
<dbReference type="OrthoDB" id="9802263at2"/>
<dbReference type="RefSeq" id="WP_011647216.1">
    <property type="nucleotide sequence ID" value="NZ_ARYI01000023.1"/>
</dbReference>
<evidence type="ECO:0000256" key="2">
    <source>
        <dbReference type="ARBA" id="ARBA00023125"/>
    </source>
</evidence>
<dbReference type="PANTHER" id="PTHR43436:SF1">
    <property type="entry name" value="TRANSCRIPTIONAL REGULATORY PROTEIN"/>
    <property type="match status" value="1"/>
</dbReference>
<dbReference type="PROSITE" id="PS00041">
    <property type="entry name" value="HTH_ARAC_FAMILY_1"/>
    <property type="match status" value="1"/>
</dbReference>
<dbReference type="Pfam" id="PF06719">
    <property type="entry name" value="AraC_N"/>
    <property type="match status" value="1"/>
</dbReference>
<dbReference type="PANTHER" id="PTHR43436">
    <property type="entry name" value="ARAC-FAMILY TRANSCRIPTIONAL REGULATOR"/>
    <property type="match status" value="1"/>
</dbReference>
<reference evidence="5 6" key="1">
    <citation type="submission" date="2013-04" db="EMBL/GenBank/DDBJ databases">
        <title>Hyphomonas hirschiana VP5 Genome Sequencing.</title>
        <authorList>
            <person name="Lai Q."/>
            <person name="Shao Z."/>
        </authorList>
    </citation>
    <scope>NUCLEOTIDE SEQUENCE [LARGE SCALE GENOMIC DNA]</scope>
    <source>
        <strain evidence="5 6">VP5</strain>
    </source>
</reference>
<dbReference type="PATRIC" id="fig|1280951.3.peg.3433"/>
<evidence type="ECO:0000313" key="6">
    <source>
        <dbReference type="Proteomes" id="UP000025061"/>
    </source>
</evidence>
<sequence>MSAPLLSAVTAYVEANGGGQGRFETPMKGVHMVRTFQDMMPDHRLYRPSLCMVLQGAKQMYFGEDTLTYGAMEYLLVCVEVPASGRIAQATPTEPFIGLMIDFDVATIKDVLEHIDVAPLADTGPGPCVFVGQVDEMLADCALRLVKLAHTPKAVPLLYPSIMREICYWLLSSPYGGEIRKLALPETHVQRIANAVYLIRNNFSQTLRVEQLAEAARMSPSSFHQHFKSMTSMTPLQYQKHLRLLEARRLMLADAVSVTEAAYKVGYESASQFSREYIRMFGVTPKRDVLSLRVAAE</sequence>
<proteinExistence type="predicted"/>
<dbReference type="InterPro" id="IPR018062">
    <property type="entry name" value="HTH_AraC-typ_CS"/>
</dbReference>
<keyword evidence="2" id="KW-0238">DNA-binding</keyword>
<dbReference type="Pfam" id="PF12833">
    <property type="entry name" value="HTH_18"/>
    <property type="match status" value="1"/>
</dbReference>
<dbReference type="Proteomes" id="UP000025061">
    <property type="component" value="Unassembled WGS sequence"/>
</dbReference>
<keyword evidence="1" id="KW-0805">Transcription regulation</keyword>
<organism evidence="5 6">
    <name type="scientific">Hyphomonas hirschiana VP5</name>
    <dbReference type="NCBI Taxonomy" id="1280951"/>
    <lineage>
        <taxon>Bacteria</taxon>
        <taxon>Pseudomonadati</taxon>
        <taxon>Pseudomonadota</taxon>
        <taxon>Alphaproteobacteria</taxon>
        <taxon>Hyphomonadales</taxon>
        <taxon>Hyphomonadaceae</taxon>
        <taxon>Hyphomonas</taxon>
    </lineage>
</organism>
<accession>A0A059F7P8</accession>
<evidence type="ECO:0000313" key="5">
    <source>
        <dbReference type="EMBL" id="KCZ86606.1"/>
    </source>
</evidence>
<dbReference type="AlphaFoldDB" id="A0A059F7P8"/>
<keyword evidence="6" id="KW-1185">Reference proteome</keyword>
<dbReference type="PROSITE" id="PS01124">
    <property type="entry name" value="HTH_ARAC_FAMILY_2"/>
    <property type="match status" value="1"/>
</dbReference>